<name>A0A7J7J8M3_BUGNE</name>
<evidence type="ECO:0000313" key="1">
    <source>
        <dbReference type="EMBL" id="KAF6021996.1"/>
    </source>
</evidence>
<reference evidence="1" key="1">
    <citation type="submission" date="2020-06" db="EMBL/GenBank/DDBJ databases">
        <title>Draft genome of Bugula neritina, a colonial animal packing powerful symbionts and potential medicines.</title>
        <authorList>
            <person name="Rayko M."/>
        </authorList>
    </citation>
    <scope>NUCLEOTIDE SEQUENCE [LARGE SCALE GENOMIC DNA]</scope>
    <source>
        <strain evidence="1">Kwan_BN1</strain>
    </source>
</reference>
<keyword evidence="2" id="KW-1185">Reference proteome</keyword>
<evidence type="ECO:0000313" key="2">
    <source>
        <dbReference type="Proteomes" id="UP000593567"/>
    </source>
</evidence>
<protein>
    <submittedName>
        <fullName evidence="1">Uncharacterized protein</fullName>
    </submittedName>
</protein>
<proteinExistence type="predicted"/>
<accession>A0A7J7J8M3</accession>
<organism evidence="1 2">
    <name type="scientific">Bugula neritina</name>
    <name type="common">Brown bryozoan</name>
    <name type="synonym">Sertularia neritina</name>
    <dbReference type="NCBI Taxonomy" id="10212"/>
    <lineage>
        <taxon>Eukaryota</taxon>
        <taxon>Metazoa</taxon>
        <taxon>Spiralia</taxon>
        <taxon>Lophotrochozoa</taxon>
        <taxon>Bryozoa</taxon>
        <taxon>Gymnolaemata</taxon>
        <taxon>Cheilostomatida</taxon>
        <taxon>Flustrina</taxon>
        <taxon>Buguloidea</taxon>
        <taxon>Bugulidae</taxon>
        <taxon>Bugula</taxon>
    </lineage>
</organism>
<comment type="caution">
    <text evidence="1">The sequence shown here is derived from an EMBL/GenBank/DDBJ whole genome shotgun (WGS) entry which is preliminary data.</text>
</comment>
<dbReference type="Proteomes" id="UP000593567">
    <property type="component" value="Unassembled WGS sequence"/>
</dbReference>
<gene>
    <name evidence="1" type="ORF">EB796_019702</name>
</gene>
<dbReference type="EMBL" id="VXIV02002922">
    <property type="protein sequence ID" value="KAF6021996.1"/>
    <property type="molecule type" value="Genomic_DNA"/>
</dbReference>
<sequence>MVTGYICYIIICYICSSFCNCYICYNICSVDGRLSGAKVSPRQENERLLGSGLEDTLCYLQQIHSQVYNVCYYYVICAIIFKILRTNINTSLVTYFICRG</sequence>
<dbReference type="AlphaFoldDB" id="A0A7J7J8M3"/>